<comment type="similarity">
    <text evidence="1">Belongs to the metallo-beta-lactamase superfamily. Class-B beta-lactamase family.</text>
</comment>
<evidence type="ECO:0000256" key="1">
    <source>
        <dbReference type="ARBA" id="ARBA00005250"/>
    </source>
</evidence>
<dbReference type="OrthoDB" id="9769598at2"/>
<dbReference type="InterPro" id="IPR036866">
    <property type="entry name" value="RibonucZ/Hydroxyglut_hydro"/>
</dbReference>
<evidence type="ECO:0000313" key="5">
    <source>
        <dbReference type="Proteomes" id="UP000307790"/>
    </source>
</evidence>
<dbReference type="PANTHER" id="PTHR42951:SF4">
    <property type="entry name" value="ACYL-COENZYME A THIOESTERASE MBLAC2"/>
    <property type="match status" value="1"/>
</dbReference>
<sequence>MKNLSILLLLSSMMSLSAQAAQDFSDVNIAANNVAGDVYMLEGAGGNIGVLATDAGLLLVDDQFEPLAEKIEAAMKDIKDQPLRYVVNTHYHGDHTGGNAYFAQHAPIFAHENVRKRVLEDNKKSGENLPVVTYKDGVKIYLDDEVIELMHLPSGHTDGDTVVYFTKHKVLHMGDLFFEGRFPYIDITHGGSVKGYLANITKIRKSYAQDIKIIPGHGKLTDMIGLQSFIEMLTYSIDLVETALAEGKTEEEILQAGIGEQYESWGWQFINEERWLKTLVADLNK</sequence>
<gene>
    <name evidence="4" type="ORF">FE810_14320</name>
</gene>
<proteinExistence type="inferred from homology"/>
<dbReference type="InterPro" id="IPR050855">
    <property type="entry name" value="NDM-1-like"/>
</dbReference>
<dbReference type="RefSeq" id="WP_138320851.1">
    <property type="nucleotide sequence ID" value="NZ_VCBC01000015.1"/>
</dbReference>
<evidence type="ECO:0000313" key="4">
    <source>
        <dbReference type="EMBL" id="TLU61678.1"/>
    </source>
</evidence>
<keyword evidence="5" id="KW-1185">Reference proteome</keyword>
<dbReference type="SUPFAM" id="SSF56281">
    <property type="entry name" value="Metallo-hydrolase/oxidoreductase"/>
    <property type="match status" value="1"/>
</dbReference>
<dbReference type="EMBL" id="VCBC01000015">
    <property type="protein sequence ID" value="TLU61678.1"/>
    <property type="molecule type" value="Genomic_DNA"/>
</dbReference>
<feature type="signal peptide" evidence="2">
    <location>
        <begin position="1"/>
        <end position="20"/>
    </location>
</feature>
<dbReference type="AlphaFoldDB" id="A0A5R9IHP5"/>
<dbReference type="CDD" id="cd16282">
    <property type="entry name" value="metallo-hydrolase-like_MBL-fold"/>
    <property type="match status" value="1"/>
</dbReference>
<dbReference type="SMART" id="SM00849">
    <property type="entry name" value="Lactamase_B"/>
    <property type="match status" value="1"/>
</dbReference>
<protein>
    <submittedName>
        <fullName evidence="4">MBL fold metallo-hydrolase</fullName>
    </submittedName>
</protein>
<feature type="domain" description="Metallo-beta-lactamase" evidence="3">
    <location>
        <begin position="45"/>
        <end position="217"/>
    </location>
</feature>
<dbReference type="InterPro" id="IPR001279">
    <property type="entry name" value="Metallo-B-lactamas"/>
</dbReference>
<name>A0A5R9IHP5_9GAMM</name>
<dbReference type="Proteomes" id="UP000307790">
    <property type="component" value="Unassembled WGS sequence"/>
</dbReference>
<dbReference type="GO" id="GO:0016787">
    <property type="term" value="F:hydrolase activity"/>
    <property type="evidence" value="ECO:0007669"/>
    <property type="project" value="UniProtKB-KW"/>
</dbReference>
<dbReference type="Pfam" id="PF00753">
    <property type="entry name" value="Lactamase_B"/>
    <property type="match status" value="1"/>
</dbReference>
<accession>A0A5R9IHP5</accession>
<dbReference type="PANTHER" id="PTHR42951">
    <property type="entry name" value="METALLO-BETA-LACTAMASE DOMAIN-CONTAINING"/>
    <property type="match status" value="1"/>
</dbReference>
<feature type="chain" id="PRO_5024322944" evidence="2">
    <location>
        <begin position="21"/>
        <end position="285"/>
    </location>
</feature>
<evidence type="ECO:0000259" key="3">
    <source>
        <dbReference type="SMART" id="SM00849"/>
    </source>
</evidence>
<keyword evidence="4" id="KW-0378">Hydrolase</keyword>
<comment type="caution">
    <text evidence="4">The sequence shown here is derived from an EMBL/GenBank/DDBJ whole genome shotgun (WGS) entry which is preliminary data.</text>
</comment>
<keyword evidence="2" id="KW-0732">Signal</keyword>
<evidence type="ECO:0000256" key="2">
    <source>
        <dbReference type="SAM" id="SignalP"/>
    </source>
</evidence>
<dbReference type="GO" id="GO:0017001">
    <property type="term" value="P:antibiotic catabolic process"/>
    <property type="evidence" value="ECO:0007669"/>
    <property type="project" value="UniProtKB-ARBA"/>
</dbReference>
<reference evidence="4 5" key="1">
    <citation type="submission" date="2019-05" db="EMBL/GenBank/DDBJ databases">
        <title>Genome sequences of Thalassotalea litorea 1K03283.</title>
        <authorList>
            <person name="Zhang D."/>
        </authorList>
    </citation>
    <scope>NUCLEOTIDE SEQUENCE [LARGE SCALE GENOMIC DNA]</scope>
    <source>
        <strain evidence="4 5">MCCC 1K03283</strain>
    </source>
</reference>
<organism evidence="4 5">
    <name type="scientific">Thalassotalea litorea</name>
    <dbReference type="NCBI Taxonomy" id="2020715"/>
    <lineage>
        <taxon>Bacteria</taxon>
        <taxon>Pseudomonadati</taxon>
        <taxon>Pseudomonadota</taxon>
        <taxon>Gammaproteobacteria</taxon>
        <taxon>Alteromonadales</taxon>
        <taxon>Colwelliaceae</taxon>
        <taxon>Thalassotalea</taxon>
    </lineage>
</organism>
<dbReference type="Gene3D" id="3.60.15.10">
    <property type="entry name" value="Ribonuclease Z/Hydroxyacylglutathione hydrolase-like"/>
    <property type="match status" value="1"/>
</dbReference>